<evidence type="ECO:0000313" key="2">
    <source>
        <dbReference type="Proteomes" id="UP000231263"/>
    </source>
</evidence>
<dbReference type="AlphaFoldDB" id="A0A2M7XD46"/>
<proteinExistence type="predicted"/>
<name>A0A2M7XD46_9BACT</name>
<dbReference type="EMBL" id="PFWT01000025">
    <property type="protein sequence ID" value="PJA45811.1"/>
    <property type="molecule type" value="Genomic_DNA"/>
</dbReference>
<gene>
    <name evidence="1" type="ORF">CO173_04545</name>
</gene>
<organism evidence="1 2">
    <name type="scientific">Candidatus Uhrbacteria bacterium CG_4_9_14_3_um_filter_41_35</name>
    <dbReference type="NCBI Taxonomy" id="1975034"/>
    <lineage>
        <taxon>Bacteria</taxon>
        <taxon>Candidatus Uhriibacteriota</taxon>
    </lineage>
</organism>
<accession>A0A2M7XD46</accession>
<protein>
    <submittedName>
        <fullName evidence="1">Uncharacterized protein</fullName>
    </submittedName>
</protein>
<comment type="caution">
    <text evidence="1">The sequence shown here is derived from an EMBL/GenBank/DDBJ whole genome shotgun (WGS) entry which is preliminary data.</text>
</comment>
<dbReference type="Proteomes" id="UP000231263">
    <property type="component" value="Unassembled WGS sequence"/>
</dbReference>
<evidence type="ECO:0000313" key="1">
    <source>
        <dbReference type="EMBL" id="PJA45811.1"/>
    </source>
</evidence>
<reference evidence="2" key="1">
    <citation type="submission" date="2017-09" db="EMBL/GenBank/DDBJ databases">
        <title>Depth-based differentiation of microbial function through sediment-hosted aquifers and enrichment of novel symbionts in the deep terrestrial subsurface.</title>
        <authorList>
            <person name="Probst A.J."/>
            <person name="Ladd B."/>
            <person name="Jarett J.K."/>
            <person name="Geller-Mcgrath D.E."/>
            <person name="Sieber C.M.K."/>
            <person name="Emerson J.B."/>
            <person name="Anantharaman K."/>
            <person name="Thomas B.C."/>
            <person name="Malmstrom R."/>
            <person name="Stieglmeier M."/>
            <person name="Klingl A."/>
            <person name="Woyke T."/>
            <person name="Ryan C.M."/>
            <person name="Banfield J.F."/>
        </authorList>
    </citation>
    <scope>NUCLEOTIDE SEQUENCE [LARGE SCALE GENOMIC DNA]</scope>
</reference>
<sequence>MSQHRNRSTKIDNLLAGVRREFRRAKDFSENLTSRSRGETTARDYEMSKGFETLQYAKNGRAFPNGTANELIPEFVSGILEVFHETFGYHLIEYKIYSIKTRRGSVAVVVASSEEEAWDLLTQFEGDASLEPSGTGATLVSKDSPGVVAYYVL</sequence>